<evidence type="ECO:0000313" key="2">
    <source>
        <dbReference type="EMBL" id="MQL56450.1"/>
    </source>
</evidence>
<dbReference type="GeneID" id="42778651"/>
<keyword evidence="4" id="KW-1185">Reference proteome</keyword>
<feature type="transmembrane region" description="Helical" evidence="1">
    <location>
        <begin position="99"/>
        <end position="125"/>
    </location>
</feature>
<sequence length="131" mass="14396">MNTINTLFKYSFVDLIALISTFSLGFAKSFINFGILAESLLYLHISLALISFLLAAVLLKLSFNTGLEFPKIASTISFSSIVLAGSSGITFLLTNNNLFSHIMLGAFEVALISTSLLIGYLTCFFRLCKRY</sequence>
<reference evidence="3 4" key="2">
    <citation type="submission" date="2019-10" db="EMBL/GenBank/DDBJ databases">
        <title>Genome Sequences from Six Type Strain Members of the Archaeal Family Sulfolobaceae: Acidianus ambivalens, Acidianus infernus, Metallosphaera prunae, Stygiolobus azoricus, Sulfolobus metallicus, and Sulfurisphaera ohwakuensis.</title>
        <authorList>
            <person name="Counts J.A."/>
            <person name="Kelly R.M."/>
        </authorList>
    </citation>
    <scope>NUCLEOTIDE SEQUENCE [LARGE SCALE GENOMIC DNA]</scope>
    <source>
        <strain evidence="3 4">LEI 10</strain>
    </source>
</reference>
<keyword evidence="1" id="KW-1133">Transmembrane helix</keyword>
<reference evidence="2 5" key="1">
    <citation type="submission" date="2019-10" db="EMBL/GenBank/DDBJ databases">
        <title>Comparative genomics of sulfur disproportionating microorganisms.</title>
        <authorList>
            <person name="Ward L.M."/>
            <person name="Bertran E."/>
            <person name="Johnston D."/>
        </authorList>
    </citation>
    <scope>NUCLEOTIDE SEQUENCE [LARGE SCALE GENOMIC DNA]</scope>
    <source>
        <strain evidence="2 5">DSM 3772</strain>
    </source>
</reference>
<gene>
    <name evidence="3" type="ORF">D1866_02905</name>
    <name evidence="2" type="ORF">GFB69_12250</name>
</gene>
<evidence type="ECO:0000313" key="3">
    <source>
        <dbReference type="EMBL" id="QGR21085.1"/>
    </source>
</evidence>
<evidence type="ECO:0000313" key="4">
    <source>
        <dbReference type="Proteomes" id="UP000426328"/>
    </source>
</evidence>
<proteinExistence type="predicted"/>
<dbReference type="EMBL" id="WHYS01000004">
    <property type="protein sequence ID" value="MQL56450.1"/>
    <property type="molecule type" value="Genomic_DNA"/>
</dbReference>
<organism evidence="3 4">
    <name type="scientific">Acidianus ambivalens</name>
    <name type="common">Desulfurolobus ambivalens</name>
    <dbReference type="NCBI Taxonomy" id="2283"/>
    <lineage>
        <taxon>Archaea</taxon>
        <taxon>Thermoproteota</taxon>
        <taxon>Thermoprotei</taxon>
        <taxon>Sulfolobales</taxon>
        <taxon>Sulfolobaceae</taxon>
        <taxon>Acidianus</taxon>
    </lineage>
</organism>
<keyword evidence="1" id="KW-0812">Transmembrane</keyword>
<protein>
    <submittedName>
        <fullName evidence="3">Uncharacterized protein</fullName>
    </submittedName>
</protein>
<dbReference type="KEGG" id="aamb:D1866_02905"/>
<dbReference type="AlphaFoldDB" id="A0A650CTN1"/>
<dbReference type="RefSeq" id="WP_152943281.1">
    <property type="nucleotide sequence ID" value="NZ_CP045482.1"/>
</dbReference>
<feature type="transmembrane region" description="Helical" evidence="1">
    <location>
        <begin position="41"/>
        <end position="61"/>
    </location>
</feature>
<dbReference type="EMBL" id="CP045482">
    <property type="protein sequence ID" value="QGR21085.1"/>
    <property type="molecule type" value="Genomic_DNA"/>
</dbReference>
<name>A0A650CTN1_ACIAM</name>
<dbReference type="Proteomes" id="UP000426328">
    <property type="component" value="Chromosome"/>
</dbReference>
<evidence type="ECO:0000256" key="1">
    <source>
        <dbReference type="SAM" id="Phobius"/>
    </source>
</evidence>
<feature type="transmembrane region" description="Helical" evidence="1">
    <location>
        <begin position="73"/>
        <end position="93"/>
    </location>
</feature>
<accession>A0A650CTN1</accession>
<feature type="transmembrane region" description="Helical" evidence="1">
    <location>
        <begin position="12"/>
        <end position="35"/>
    </location>
</feature>
<keyword evidence="1" id="KW-0472">Membrane</keyword>
<dbReference type="Proteomes" id="UP000474054">
    <property type="component" value="Unassembled WGS sequence"/>
</dbReference>
<evidence type="ECO:0000313" key="5">
    <source>
        <dbReference type="Proteomes" id="UP000474054"/>
    </source>
</evidence>